<feature type="binding site" evidence="10">
    <location>
        <position position="326"/>
    </location>
    <ligand>
        <name>substrate</name>
    </ligand>
</feature>
<keyword evidence="4 10" id="KW-0808">Transferase</keyword>
<reference evidence="12" key="1">
    <citation type="submission" date="2021-01" db="EMBL/GenBank/DDBJ databases">
        <authorList>
            <person name="Corre E."/>
            <person name="Pelletier E."/>
            <person name="Niang G."/>
            <person name="Scheremetjew M."/>
            <person name="Finn R."/>
            <person name="Kale V."/>
            <person name="Holt S."/>
            <person name="Cochrane G."/>
            <person name="Meng A."/>
            <person name="Brown T."/>
            <person name="Cohen L."/>
        </authorList>
    </citation>
    <scope>NUCLEOTIDE SEQUENCE</scope>
    <source>
        <strain evidence="12">CCMP3105</strain>
    </source>
</reference>
<evidence type="ECO:0000256" key="1">
    <source>
        <dbReference type="ARBA" id="ARBA00001946"/>
    </source>
</evidence>
<dbReference type="HAMAP" id="MF_01980">
    <property type="entry name" value="Phosphofructokinase_II_Long"/>
    <property type="match status" value="1"/>
</dbReference>
<evidence type="ECO:0000256" key="7">
    <source>
        <dbReference type="ARBA" id="ARBA00022842"/>
    </source>
</evidence>
<gene>
    <name evidence="12" type="ORF">AMON00008_LOCUS20497</name>
</gene>
<dbReference type="GO" id="GO:0046872">
    <property type="term" value="F:metal ion binding"/>
    <property type="evidence" value="ECO:0007669"/>
    <property type="project" value="UniProtKB-KW"/>
</dbReference>
<evidence type="ECO:0000256" key="6">
    <source>
        <dbReference type="ARBA" id="ARBA00022777"/>
    </source>
</evidence>
<dbReference type="InterPro" id="IPR022953">
    <property type="entry name" value="ATP_PFK"/>
</dbReference>
<dbReference type="Pfam" id="PF00365">
    <property type="entry name" value="PFK"/>
    <property type="match status" value="2"/>
</dbReference>
<feature type="binding site" evidence="10">
    <location>
        <begin position="217"/>
        <end position="219"/>
    </location>
    <ligand>
        <name>substrate</name>
    </ligand>
</feature>
<evidence type="ECO:0000259" key="11">
    <source>
        <dbReference type="Pfam" id="PF00365"/>
    </source>
</evidence>
<dbReference type="PRINTS" id="PR00476">
    <property type="entry name" value="PHFRCTKINASE"/>
</dbReference>
<dbReference type="EMBL" id="HBNR01030036">
    <property type="protein sequence ID" value="CAE4583728.1"/>
    <property type="molecule type" value="Transcribed_RNA"/>
</dbReference>
<evidence type="ECO:0000256" key="3">
    <source>
        <dbReference type="ARBA" id="ARBA00022490"/>
    </source>
</evidence>
<feature type="binding site" evidence="10">
    <location>
        <position position="95"/>
    </location>
    <ligand>
        <name>diphosphate</name>
        <dbReference type="ChEBI" id="CHEBI:33019"/>
    </ligand>
</feature>
<keyword evidence="3 10" id="KW-0963">Cytoplasm</keyword>
<comment type="cofactor">
    <cofactor evidence="1 10">
        <name>Mg(2+)</name>
        <dbReference type="ChEBI" id="CHEBI:18420"/>
    </cofactor>
</comment>
<dbReference type="PANTHER" id="PTHR43650">
    <property type="entry name" value="PYROPHOSPHATE--FRUCTOSE 6-PHOSPHATE 1-PHOSPHOTRANSFERASE"/>
    <property type="match status" value="1"/>
</dbReference>
<keyword evidence="5 10" id="KW-0479">Metal-binding</keyword>
<dbReference type="GO" id="GO:0005524">
    <property type="term" value="F:ATP binding"/>
    <property type="evidence" value="ECO:0007669"/>
    <property type="project" value="InterPro"/>
</dbReference>
<evidence type="ECO:0000256" key="8">
    <source>
        <dbReference type="ARBA" id="ARBA00023152"/>
    </source>
</evidence>
<dbReference type="Gene3D" id="3.40.50.460">
    <property type="entry name" value="Phosphofructokinase domain"/>
    <property type="match status" value="2"/>
</dbReference>
<feature type="binding site" evidence="10">
    <location>
        <begin position="432"/>
        <end position="435"/>
    </location>
    <ligand>
        <name>substrate</name>
    </ligand>
</feature>
<dbReference type="GO" id="GO:0009749">
    <property type="term" value="P:response to glucose"/>
    <property type="evidence" value="ECO:0007669"/>
    <property type="project" value="TreeGrafter"/>
</dbReference>
<dbReference type="Gene3D" id="3.40.50.450">
    <property type="match status" value="2"/>
</dbReference>
<comment type="caution">
    <text evidence="10">Lacks conserved residue(s) required for the propagation of feature annotation.</text>
</comment>
<organism evidence="12">
    <name type="scientific">Alexandrium monilatum</name>
    <dbReference type="NCBI Taxonomy" id="311494"/>
    <lineage>
        <taxon>Eukaryota</taxon>
        <taxon>Sar</taxon>
        <taxon>Alveolata</taxon>
        <taxon>Dinophyceae</taxon>
        <taxon>Gonyaulacales</taxon>
        <taxon>Pyrocystaceae</taxon>
        <taxon>Alexandrium</taxon>
    </lineage>
</organism>
<dbReference type="NCBIfam" id="NF005482">
    <property type="entry name" value="PRK07085.1"/>
    <property type="match status" value="2"/>
</dbReference>
<feature type="binding site" evidence="10">
    <location>
        <begin position="265"/>
        <end position="267"/>
    </location>
    <ligand>
        <name>substrate</name>
    </ligand>
</feature>
<comment type="pathway">
    <text evidence="10">Carbohydrate degradation; glycolysis; D-glyceraldehyde 3-phosphate and glycerone phosphate from D-glucose: step 3/4.</text>
</comment>
<evidence type="ECO:0000256" key="9">
    <source>
        <dbReference type="ARBA" id="ARBA00048072"/>
    </source>
</evidence>
<dbReference type="GO" id="GO:0006002">
    <property type="term" value="P:fructose 6-phosphate metabolic process"/>
    <property type="evidence" value="ECO:0007669"/>
    <property type="project" value="InterPro"/>
</dbReference>
<keyword evidence="6 10" id="KW-0418">Kinase</keyword>
<dbReference type="InterPro" id="IPR011183">
    <property type="entry name" value="PfpB_PPi_PFK"/>
</dbReference>
<evidence type="ECO:0000256" key="4">
    <source>
        <dbReference type="ARBA" id="ARBA00022679"/>
    </source>
</evidence>
<comment type="catalytic activity">
    <reaction evidence="9 10">
        <text>beta-D-fructose 6-phosphate + diphosphate = beta-D-fructose 1,6-bisphosphate + phosphate + H(+)</text>
        <dbReference type="Rhea" id="RHEA:13613"/>
        <dbReference type="ChEBI" id="CHEBI:15378"/>
        <dbReference type="ChEBI" id="CHEBI:32966"/>
        <dbReference type="ChEBI" id="CHEBI:33019"/>
        <dbReference type="ChEBI" id="CHEBI:43474"/>
        <dbReference type="ChEBI" id="CHEBI:57634"/>
        <dbReference type="EC" id="2.7.1.90"/>
    </reaction>
</comment>
<proteinExistence type="inferred from homology"/>
<dbReference type="PANTHER" id="PTHR43650:SF1">
    <property type="entry name" value="PYROPHOSPHATE--FRUCTOSE 6-PHOSPHATE 1-PHOSPHOTRANSFERASE SUBUNIT BETA 2"/>
    <property type="match status" value="1"/>
</dbReference>
<keyword evidence="7 10" id="KW-0460">Magnesium</keyword>
<name>A0A7S4QIE5_9DINO</name>
<dbReference type="InterPro" id="IPR000023">
    <property type="entry name" value="Phosphofructokinase_dom"/>
</dbReference>
<comment type="similarity">
    <text evidence="10">Belongs to the phosphofructokinase type A (PFKA) family. PPi-dependent PFK group II subfamily. Clade 'Long' sub-subfamily.</text>
</comment>
<feature type="binding site" evidence="10">
    <location>
        <position position="189"/>
    </location>
    <ligand>
        <name>Mg(2+)</name>
        <dbReference type="ChEBI" id="CHEBI:18420"/>
        <note>catalytic</note>
    </ligand>
</feature>
<dbReference type="GO" id="GO:0005829">
    <property type="term" value="C:cytosol"/>
    <property type="evidence" value="ECO:0007669"/>
    <property type="project" value="TreeGrafter"/>
</dbReference>
<accession>A0A7S4QIE5</accession>
<sequence length="1194" mass="129709">MAPNTQPQPYERARKAYSTLQRERLAADCRDYLPLVLEGCPKAQTKEAVPASAKDAEAIKGLFPSTYDTPAVEFAEGAGDGPRSPVKVGVVLSGGQAPGGHNVIAGIFDSVKEWHPDSTMIGFLDGPHGIFSGNFVEITGEIMDGFRNTGGFDMLGSGRHKIETEEQFQNSMAVCKAIDLDGLVVIGGDDSNTNGAVLAEYFKANGCKTRVVGAPKTIDGDLKCPPHIPVSFGFDTACKTFAALVGNVAVDALSAQKYYHLVRLMGRSASNIALEVALLTRPNVCLLGEEVSRDKKSLKDITVDLADMIEERSKMGKDYGVIVLPEGLIEFIPEFNSLISEINDKISSPDVQPTEEAVMAALSPENADSFRYLPPFIRAQLLLDRDPHGNVQVAKIETEKLLAATVVAELEERRKKGSYTGHFSPQFHSYGYEGRAGLPTVFDAAYCYALGATAANLLCSGLTGLIASVKNLLAPVKEWQCGGVPITSLCVIERRKGKDKPVIRKALVELEGDLSLPYQAYQAVRAELRLLDAYRVPGPMQFDMEKCPASRDIPLTLQLELGRPLPPVAKKPNIQKMGSFLYIPHSVESRSELQQWRIQRKHNLPKSLAEFRSNALEVHERASTMCFEHEQIIRKYFQRVNAPLVEIRATDAKQSAPAGQQVGVVFCGRQAPGCHDLVCGLVDMLHNSGNKVIGFVGGTQGLFTKQCVGLTPELCKAYAGTGGLELLGRTVDRIGSEEETAKVAKACQDLDLAGLVLVGGARTNTDAAYLAESFRSKGVKTAVVGVPCGIEGSMVNEFVEASLGFDSAAKTMAQLVGNTAVDGSSARKYYYFMKLMDGSATGGKLPTSHVALEAALQTKPNLLLLTEEVDEKRLSLREVVKEVADVVAQRAKDGKNFGTILVAEGLLAAIPEFRCLIQELEALPMPSPVEKVLPELTQWSRALFQSLPDFIQQQLLLERQSNKALQLSQLETERLVAWLVEDELRQRKRQGTYAGGFSPVCQFLGYQARCSMPSDFDSDYAYVLGGAAAVLAMNGYSGYMALVSDLSRPASEWRVGGAPLTAMLRVDHSPMQEARWARPTLFAARVDLEGPAFRQWCQVRAACAKDELYENPGPIQFCGPSASGVSTTIATKFSYMHELERLHKSIVEVSSRCRPGCDPRHVRVAVQSLATLNAILDELSVPLQAEAVSPEKTP</sequence>
<dbReference type="GO" id="GO:0047334">
    <property type="term" value="F:diphosphate-fructose-6-phosphate 1-phosphotransferase activity"/>
    <property type="evidence" value="ECO:0007669"/>
    <property type="project" value="UniProtKB-EC"/>
</dbReference>
<feature type="domain" description="Phosphofructokinase" evidence="11">
    <location>
        <begin position="662"/>
        <end position="908"/>
    </location>
</feature>
<comment type="subcellular location">
    <subcellularLocation>
        <location evidence="10">Cytoplasm</location>
    </subcellularLocation>
</comment>
<feature type="site" description="Important for catalytic activity; stabilizes the transition state when the phosphoryl donor is PPi" evidence="10">
    <location>
        <position position="216"/>
    </location>
</feature>
<evidence type="ECO:0000256" key="10">
    <source>
        <dbReference type="HAMAP-Rule" id="MF_03185"/>
    </source>
</evidence>
<dbReference type="InterPro" id="IPR035966">
    <property type="entry name" value="PKF_sf"/>
</dbReference>
<dbReference type="Gene3D" id="1.10.10.480">
    <property type="entry name" value="Phosphofructokinase, domain 3"/>
    <property type="match status" value="2"/>
</dbReference>
<dbReference type="UniPathway" id="UPA00109">
    <property type="reaction ID" value="UER00182"/>
</dbReference>
<dbReference type="NCBIfam" id="TIGR02477">
    <property type="entry name" value="PFKA_PPi"/>
    <property type="match status" value="1"/>
</dbReference>
<feature type="active site" description="Proton acceptor" evidence="10">
    <location>
        <position position="219"/>
    </location>
</feature>
<comment type="activity regulation">
    <text evidence="10">Non-allosteric.</text>
</comment>
<comment type="function">
    <text evidence="2 10">Catalyzes the phosphorylation of D-fructose 6-phosphate, the first committing step of glycolysis. Uses inorganic phosphate (PPi) as phosphoryl donor instead of ATP like common ATP-dependent phosphofructokinases (ATP-PFKs), which renders the reaction reversible, and can thus function both in glycolysis and gluconeogenesis. Consistently, PPi-PFK can replace the enzymes of both the forward (ATP-PFK) and reverse (fructose-bisphosphatase (FBPase)) reactions.</text>
</comment>
<dbReference type="SUPFAM" id="SSF53784">
    <property type="entry name" value="Phosphofructokinase"/>
    <property type="match status" value="2"/>
</dbReference>
<comment type="subunit">
    <text evidence="10">Homodimer or monomer.</text>
</comment>
<evidence type="ECO:0000313" key="12">
    <source>
        <dbReference type="EMBL" id="CAE4583728.1"/>
    </source>
</evidence>
<protein>
    <recommendedName>
        <fullName evidence="10">Pyrophosphate--fructose 6-phosphate 1-phosphotransferase</fullName>
        <ecNumber evidence="10">2.7.1.90</ecNumber>
    </recommendedName>
    <alternativeName>
        <fullName evidence="10">6-phosphofructokinase, pyrophosphate dependent</fullName>
    </alternativeName>
    <alternativeName>
        <fullName evidence="10">PPi-dependent phosphofructokinase</fullName>
        <shortName evidence="10">PPi-PFK</shortName>
    </alternativeName>
    <alternativeName>
        <fullName evidence="10">Pyrophosphate-dependent 6-phosphofructose-1-kinase</fullName>
    </alternativeName>
</protein>
<feature type="site" description="Important for catalytic activity and substrate specificity; stabilizes the transition state when the phosphoryl donor is PPi; prevents ATP from binding by mimicking the alpha-phosphate group of ATP" evidence="10">
    <location>
        <position position="190"/>
    </location>
</feature>
<feature type="binding site" evidence="10">
    <location>
        <begin position="257"/>
        <end position="258"/>
    </location>
    <ligand>
        <name>substrate</name>
        <note>ligand shared between dimeric partners</note>
    </ligand>
</feature>
<evidence type="ECO:0000256" key="2">
    <source>
        <dbReference type="ARBA" id="ARBA00003138"/>
    </source>
</evidence>
<feature type="domain" description="Phosphofructokinase" evidence="11">
    <location>
        <begin position="87"/>
        <end position="457"/>
    </location>
</feature>
<dbReference type="EC" id="2.7.1.90" evidence="10"/>
<dbReference type="GO" id="GO:0003872">
    <property type="term" value="F:6-phosphofructokinase activity"/>
    <property type="evidence" value="ECO:0007669"/>
    <property type="project" value="UniProtKB-UniRule"/>
</dbReference>
<dbReference type="AlphaFoldDB" id="A0A7S4QIE5"/>
<evidence type="ECO:0000256" key="5">
    <source>
        <dbReference type="ARBA" id="ARBA00022723"/>
    </source>
</evidence>
<keyword evidence="8 10" id="KW-0324">Glycolysis</keyword>